<dbReference type="Gene3D" id="3.30.450.20">
    <property type="entry name" value="PAS domain"/>
    <property type="match status" value="1"/>
</dbReference>
<dbReference type="GO" id="GO:0000155">
    <property type="term" value="F:phosphorelay sensor kinase activity"/>
    <property type="evidence" value="ECO:0007669"/>
    <property type="project" value="InterPro"/>
</dbReference>
<keyword evidence="10" id="KW-0902">Two-component regulatory system</keyword>
<dbReference type="CDD" id="cd00082">
    <property type="entry name" value="HisKA"/>
    <property type="match status" value="1"/>
</dbReference>
<dbReference type="AlphaFoldDB" id="A0A317ZIY6"/>
<accession>A0A317ZIY6</accession>
<dbReference type="GO" id="GO:0016036">
    <property type="term" value="P:cellular response to phosphate starvation"/>
    <property type="evidence" value="ECO:0007669"/>
    <property type="project" value="TreeGrafter"/>
</dbReference>
<dbReference type="PANTHER" id="PTHR45453:SF1">
    <property type="entry name" value="PHOSPHATE REGULON SENSOR PROTEIN PHOR"/>
    <property type="match status" value="1"/>
</dbReference>
<evidence type="ECO:0000256" key="5">
    <source>
        <dbReference type="ARBA" id="ARBA00022553"/>
    </source>
</evidence>
<evidence type="ECO:0000256" key="2">
    <source>
        <dbReference type="ARBA" id="ARBA00004236"/>
    </source>
</evidence>
<keyword evidence="9" id="KW-0067">ATP-binding</keyword>
<dbReference type="FunFam" id="3.30.565.10:FF:000006">
    <property type="entry name" value="Sensor histidine kinase WalK"/>
    <property type="match status" value="1"/>
</dbReference>
<dbReference type="InterPro" id="IPR036097">
    <property type="entry name" value="HisK_dim/P_sf"/>
</dbReference>
<dbReference type="Gene3D" id="1.10.287.130">
    <property type="match status" value="1"/>
</dbReference>
<evidence type="ECO:0000256" key="7">
    <source>
        <dbReference type="ARBA" id="ARBA00022741"/>
    </source>
</evidence>
<dbReference type="Proteomes" id="UP000247099">
    <property type="component" value="Unassembled WGS sequence"/>
</dbReference>
<evidence type="ECO:0000256" key="9">
    <source>
        <dbReference type="ARBA" id="ARBA00022840"/>
    </source>
</evidence>
<dbReference type="EMBL" id="QHJQ01000001">
    <property type="protein sequence ID" value="PXA05500.1"/>
    <property type="molecule type" value="Genomic_DNA"/>
</dbReference>
<dbReference type="InterPro" id="IPR035965">
    <property type="entry name" value="PAS-like_dom_sf"/>
</dbReference>
<dbReference type="SUPFAM" id="SSF55785">
    <property type="entry name" value="PYP-like sensor domain (PAS domain)"/>
    <property type="match status" value="1"/>
</dbReference>
<evidence type="ECO:0000256" key="10">
    <source>
        <dbReference type="ARBA" id="ARBA00023012"/>
    </source>
</evidence>
<dbReference type="SMART" id="SM00387">
    <property type="entry name" value="HATPase_c"/>
    <property type="match status" value="1"/>
</dbReference>
<dbReference type="PROSITE" id="PS50109">
    <property type="entry name" value="HIS_KIN"/>
    <property type="match status" value="1"/>
</dbReference>
<dbReference type="OrthoDB" id="9813151at2"/>
<dbReference type="InterPro" id="IPR036890">
    <property type="entry name" value="HATPase_C_sf"/>
</dbReference>
<comment type="subcellular location">
    <subcellularLocation>
        <location evidence="2">Cell membrane</location>
    </subcellularLocation>
</comment>
<keyword evidence="5" id="KW-0597">Phosphoprotein</keyword>
<dbReference type="InterPro" id="IPR004358">
    <property type="entry name" value="Sig_transdc_His_kin-like_C"/>
</dbReference>
<organism evidence="13 14">
    <name type="scientific">Coraliomargarita sinensis</name>
    <dbReference type="NCBI Taxonomy" id="2174842"/>
    <lineage>
        <taxon>Bacteria</taxon>
        <taxon>Pseudomonadati</taxon>
        <taxon>Verrucomicrobiota</taxon>
        <taxon>Opitutia</taxon>
        <taxon>Puniceicoccales</taxon>
        <taxon>Coraliomargaritaceae</taxon>
        <taxon>Coraliomargarita</taxon>
    </lineage>
</organism>
<dbReference type="FunCoup" id="A0A317ZIY6">
    <property type="interactions" value="487"/>
</dbReference>
<evidence type="ECO:0000256" key="1">
    <source>
        <dbReference type="ARBA" id="ARBA00000085"/>
    </source>
</evidence>
<evidence type="ECO:0000256" key="3">
    <source>
        <dbReference type="ARBA" id="ARBA00012438"/>
    </source>
</evidence>
<dbReference type="GO" id="GO:0004721">
    <property type="term" value="F:phosphoprotein phosphatase activity"/>
    <property type="evidence" value="ECO:0007669"/>
    <property type="project" value="TreeGrafter"/>
</dbReference>
<feature type="domain" description="Histidine kinase" evidence="12">
    <location>
        <begin position="203"/>
        <end position="424"/>
    </location>
</feature>
<dbReference type="PANTHER" id="PTHR45453">
    <property type="entry name" value="PHOSPHATE REGULON SENSOR PROTEIN PHOR"/>
    <property type="match status" value="1"/>
</dbReference>
<reference evidence="13 14" key="1">
    <citation type="submission" date="2018-05" db="EMBL/GenBank/DDBJ databases">
        <title>Coraliomargarita sinensis sp. nov., isolated from a marine solar saltern.</title>
        <authorList>
            <person name="Zhou L.Y."/>
        </authorList>
    </citation>
    <scope>NUCLEOTIDE SEQUENCE [LARGE SCALE GENOMIC DNA]</scope>
    <source>
        <strain evidence="13 14">WN38</strain>
    </source>
</reference>
<dbReference type="FunFam" id="1.10.287.130:FF:000008">
    <property type="entry name" value="Two-component sensor histidine kinase"/>
    <property type="match status" value="1"/>
</dbReference>
<evidence type="ECO:0000259" key="12">
    <source>
        <dbReference type="PROSITE" id="PS50109"/>
    </source>
</evidence>
<evidence type="ECO:0000256" key="8">
    <source>
        <dbReference type="ARBA" id="ARBA00022777"/>
    </source>
</evidence>
<dbReference type="GO" id="GO:0005886">
    <property type="term" value="C:plasma membrane"/>
    <property type="evidence" value="ECO:0007669"/>
    <property type="project" value="UniProtKB-SubCell"/>
</dbReference>
<evidence type="ECO:0000313" key="14">
    <source>
        <dbReference type="Proteomes" id="UP000247099"/>
    </source>
</evidence>
<gene>
    <name evidence="13" type="ORF">DDZ13_01115</name>
</gene>
<evidence type="ECO:0000313" key="13">
    <source>
        <dbReference type="EMBL" id="PXA05500.1"/>
    </source>
</evidence>
<dbReference type="Pfam" id="PF00512">
    <property type="entry name" value="HisKA"/>
    <property type="match status" value="1"/>
</dbReference>
<evidence type="ECO:0000256" key="6">
    <source>
        <dbReference type="ARBA" id="ARBA00022679"/>
    </source>
</evidence>
<keyword evidence="8" id="KW-0418">Kinase</keyword>
<keyword evidence="7" id="KW-0547">Nucleotide-binding</keyword>
<dbReference type="RefSeq" id="WP_110129579.1">
    <property type="nucleotide sequence ID" value="NZ_QHJQ01000001.1"/>
</dbReference>
<dbReference type="InterPro" id="IPR005467">
    <property type="entry name" value="His_kinase_dom"/>
</dbReference>
<dbReference type="EC" id="2.7.13.3" evidence="3"/>
<dbReference type="SMART" id="SM00388">
    <property type="entry name" value="HisKA"/>
    <property type="match status" value="1"/>
</dbReference>
<dbReference type="InParanoid" id="A0A317ZIY6"/>
<evidence type="ECO:0000256" key="4">
    <source>
        <dbReference type="ARBA" id="ARBA00022475"/>
    </source>
</evidence>
<keyword evidence="14" id="KW-1185">Reference proteome</keyword>
<name>A0A317ZIY6_9BACT</name>
<protein>
    <recommendedName>
        <fullName evidence="3">histidine kinase</fullName>
        <ecNumber evidence="3">2.7.13.3</ecNumber>
    </recommendedName>
</protein>
<dbReference type="GO" id="GO:0005524">
    <property type="term" value="F:ATP binding"/>
    <property type="evidence" value="ECO:0007669"/>
    <property type="project" value="UniProtKB-KW"/>
</dbReference>
<dbReference type="InterPro" id="IPR050351">
    <property type="entry name" value="BphY/WalK/GraS-like"/>
</dbReference>
<comment type="catalytic activity">
    <reaction evidence="1">
        <text>ATP + protein L-histidine = ADP + protein N-phospho-L-histidine.</text>
        <dbReference type="EC" id="2.7.13.3"/>
    </reaction>
</comment>
<sequence length="430" mass="48745">MSWFLLFAALVLLALLLRRMLHLRRLVRELADAARAKRRLLPQESERKLKSLGVDTLVRELNAAIDRSNHHEAQNAGYSKQVEAMLRAVQEVVIVFNEERKVEFANRAAEFLFRGGQSLNGLRLDGVMRSLTLLELLDDPEESEGGKPRQIHLEQDNETLWFEASCAPVRSVEGHKGSSTLLVLHDITQLKKLEVMRRDFVANVSHELRTPLTIIKGFAETLVEDDKSITPESRVRFLGKIVDNAERLNVLVEDLLTLSRLESKPDQLEPVVQSLKSLLEDTIENYRARIGSGTQLIELDYDERVGDFAFDRFRVNQVLDNLIENVFRYAPEFTRIDLKVRLDESADLVVCSVQDDGPGIPEKDLSHVFERFYRVDKGRSRERGGTGLGLSIVKHIIQLHGGTVRAQRSESGGTQIVFTLPYTCELPADS</sequence>
<dbReference type="Pfam" id="PF02518">
    <property type="entry name" value="HATPase_c"/>
    <property type="match status" value="1"/>
</dbReference>
<dbReference type="InterPro" id="IPR003661">
    <property type="entry name" value="HisK_dim/P_dom"/>
</dbReference>
<dbReference type="SUPFAM" id="SSF55874">
    <property type="entry name" value="ATPase domain of HSP90 chaperone/DNA topoisomerase II/histidine kinase"/>
    <property type="match status" value="1"/>
</dbReference>
<proteinExistence type="predicted"/>
<evidence type="ECO:0000256" key="11">
    <source>
        <dbReference type="ARBA" id="ARBA00023136"/>
    </source>
</evidence>
<comment type="caution">
    <text evidence="13">The sequence shown here is derived from an EMBL/GenBank/DDBJ whole genome shotgun (WGS) entry which is preliminary data.</text>
</comment>
<dbReference type="CDD" id="cd00075">
    <property type="entry name" value="HATPase"/>
    <property type="match status" value="1"/>
</dbReference>
<keyword evidence="6" id="KW-0808">Transferase</keyword>
<dbReference type="Gene3D" id="3.30.565.10">
    <property type="entry name" value="Histidine kinase-like ATPase, C-terminal domain"/>
    <property type="match status" value="1"/>
</dbReference>
<dbReference type="SUPFAM" id="SSF47384">
    <property type="entry name" value="Homodimeric domain of signal transducing histidine kinase"/>
    <property type="match status" value="1"/>
</dbReference>
<keyword evidence="11" id="KW-0472">Membrane</keyword>
<keyword evidence="4" id="KW-1003">Cell membrane</keyword>
<dbReference type="InterPro" id="IPR003594">
    <property type="entry name" value="HATPase_dom"/>
</dbReference>
<dbReference type="PRINTS" id="PR00344">
    <property type="entry name" value="BCTRLSENSOR"/>
</dbReference>